<sequence>MALIGPLALSQHLLLHHRIRILAPRLLLALLYAWYLIAKSWQPFTILISRATSCLVS</sequence>
<feature type="transmembrane region" description="Helical" evidence="1">
    <location>
        <begin position="21"/>
        <end position="37"/>
    </location>
</feature>
<evidence type="ECO:0000313" key="2">
    <source>
        <dbReference type="EMBL" id="JAE22768.1"/>
    </source>
</evidence>
<keyword evidence="1" id="KW-1133">Transmembrane helix</keyword>
<reference evidence="2" key="2">
    <citation type="journal article" date="2015" name="Data Brief">
        <title>Shoot transcriptome of the giant reed, Arundo donax.</title>
        <authorList>
            <person name="Barrero R.A."/>
            <person name="Guerrero F.D."/>
            <person name="Moolhuijzen P."/>
            <person name="Goolsby J.A."/>
            <person name="Tidwell J."/>
            <person name="Bellgard S.E."/>
            <person name="Bellgard M.I."/>
        </authorList>
    </citation>
    <scope>NUCLEOTIDE SEQUENCE</scope>
    <source>
        <tissue evidence="2">Shoot tissue taken approximately 20 cm above the soil surface</tissue>
    </source>
</reference>
<keyword evidence="1" id="KW-0472">Membrane</keyword>
<reference evidence="2" key="1">
    <citation type="submission" date="2014-09" db="EMBL/GenBank/DDBJ databases">
        <authorList>
            <person name="Magalhaes I.L.F."/>
            <person name="Oliveira U."/>
            <person name="Santos F.R."/>
            <person name="Vidigal T.H.D.A."/>
            <person name="Brescovit A.D."/>
            <person name="Santos A.J."/>
        </authorList>
    </citation>
    <scope>NUCLEOTIDE SEQUENCE</scope>
    <source>
        <tissue evidence="2">Shoot tissue taken approximately 20 cm above the soil surface</tissue>
    </source>
</reference>
<accession>A0A0A9GQ07</accession>
<dbReference type="EMBL" id="GBRH01175128">
    <property type="protein sequence ID" value="JAE22768.1"/>
    <property type="molecule type" value="Transcribed_RNA"/>
</dbReference>
<keyword evidence="1" id="KW-0812">Transmembrane</keyword>
<evidence type="ECO:0000256" key="1">
    <source>
        <dbReference type="SAM" id="Phobius"/>
    </source>
</evidence>
<name>A0A0A9GQ07_ARUDO</name>
<protein>
    <submittedName>
        <fullName evidence="2">Uncharacterized protein</fullName>
    </submittedName>
</protein>
<dbReference type="AlphaFoldDB" id="A0A0A9GQ07"/>
<proteinExistence type="predicted"/>
<organism evidence="2">
    <name type="scientific">Arundo donax</name>
    <name type="common">Giant reed</name>
    <name type="synonym">Donax arundinaceus</name>
    <dbReference type="NCBI Taxonomy" id="35708"/>
    <lineage>
        <taxon>Eukaryota</taxon>
        <taxon>Viridiplantae</taxon>
        <taxon>Streptophyta</taxon>
        <taxon>Embryophyta</taxon>
        <taxon>Tracheophyta</taxon>
        <taxon>Spermatophyta</taxon>
        <taxon>Magnoliopsida</taxon>
        <taxon>Liliopsida</taxon>
        <taxon>Poales</taxon>
        <taxon>Poaceae</taxon>
        <taxon>PACMAD clade</taxon>
        <taxon>Arundinoideae</taxon>
        <taxon>Arundineae</taxon>
        <taxon>Arundo</taxon>
    </lineage>
</organism>